<accession>A0A183GL00</accession>
<evidence type="ECO:0000313" key="3">
    <source>
        <dbReference type="Proteomes" id="UP000050761"/>
    </source>
</evidence>
<evidence type="ECO:0000313" key="4">
    <source>
        <dbReference type="WBParaSite" id="HPBE_0002337001-mRNA-1"/>
    </source>
</evidence>
<organism evidence="3 4">
    <name type="scientific">Heligmosomoides polygyrus</name>
    <name type="common">Parasitic roundworm</name>
    <dbReference type="NCBI Taxonomy" id="6339"/>
    <lineage>
        <taxon>Eukaryota</taxon>
        <taxon>Metazoa</taxon>
        <taxon>Ecdysozoa</taxon>
        <taxon>Nematoda</taxon>
        <taxon>Chromadorea</taxon>
        <taxon>Rhabditida</taxon>
        <taxon>Rhabditina</taxon>
        <taxon>Rhabditomorpha</taxon>
        <taxon>Strongyloidea</taxon>
        <taxon>Heligmosomidae</taxon>
        <taxon>Heligmosomoides</taxon>
    </lineage>
</organism>
<evidence type="ECO:0000313" key="2">
    <source>
        <dbReference type="EMBL" id="VDP38323.1"/>
    </source>
</evidence>
<sequence>MSRTASQGENAALPTLNSSRNLQLKDWRESLMDETGKSYTVRKTMTVLDSRHKMRNCRVRKKQHAGADGAVM</sequence>
<dbReference type="WBParaSite" id="HPBE_0002337001-mRNA-1">
    <property type="protein sequence ID" value="HPBE_0002337001-mRNA-1"/>
    <property type="gene ID" value="HPBE_0002337001"/>
</dbReference>
<feature type="compositionally biased region" description="Basic residues" evidence="1">
    <location>
        <begin position="52"/>
        <end position="64"/>
    </location>
</feature>
<dbReference type="Proteomes" id="UP000050761">
    <property type="component" value="Unassembled WGS sequence"/>
</dbReference>
<accession>A0A3P8GVB0</accession>
<name>A0A183GL00_HELPZ</name>
<feature type="compositionally biased region" description="Polar residues" evidence="1">
    <location>
        <begin position="1"/>
        <end position="22"/>
    </location>
</feature>
<feature type="region of interest" description="Disordered" evidence="1">
    <location>
        <begin position="51"/>
        <end position="72"/>
    </location>
</feature>
<dbReference type="AlphaFoldDB" id="A0A183GL00"/>
<reference evidence="4" key="2">
    <citation type="submission" date="2019-09" db="UniProtKB">
        <authorList>
            <consortium name="WormBaseParasite"/>
        </authorList>
    </citation>
    <scope>IDENTIFICATION</scope>
</reference>
<dbReference type="EMBL" id="UZAH01034982">
    <property type="protein sequence ID" value="VDP38323.1"/>
    <property type="molecule type" value="Genomic_DNA"/>
</dbReference>
<protein>
    <submittedName>
        <fullName evidence="4">Transposase</fullName>
    </submittedName>
</protein>
<keyword evidence="3" id="KW-1185">Reference proteome</keyword>
<feature type="region of interest" description="Disordered" evidence="1">
    <location>
        <begin position="1"/>
        <end position="23"/>
    </location>
</feature>
<proteinExistence type="predicted"/>
<evidence type="ECO:0000256" key="1">
    <source>
        <dbReference type="SAM" id="MobiDB-lite"/>
    </source>
</evidence>
<reference evidence="2 3" key="1">
    <citation type="submission" date="2018-11" db="EMBL/GenBank/DDBJ databases">
        <authorList>
            <consortium name="Pathogen Informatics"/>
        </authorList>
    </citation>
    <scope>NUCLEOTIDE SEQUENCE [LARGE SCALE GENOMIC DNA]</scope>
</reference>
<gene>
    <name evidence="2" type="ORF">HPBE_LOCUS23369</name>
</gene>